<feature type="transmembrane region" description="Helical" evidence="6">
    <location>
        <begin position="160"/>
        <end position="178"/>
    </location>
</feature>
<dbReference type="FunFam" id="1.20.1070.10:FF:000259">
    <property type="entry name" value="G-protein coupled receptor"/>
    <property type="match status" value="1"/>
</dbReference>
<dbReference type="EMBL" id="JAMKOV010000005">
    <property type="protein sequence ID" value="KAI8040159.1"/>
    <property type="molecule type" value="Genomic_DNA"/>
</dbReference>
<dbReference type="Pfam" id="PF10324">
    <property type="entry name" value="7TM_GPCR_Srw"/>
    <property type="match status" value="1"/>
</dbReference>
<protein>
    <recommendedName>
        <fullName evidence="7">G-protein coupled receptors family 1 profile domain-containing protein</fullName>
    </recommendedName>
</protein>
<dbReference type="InterPro" id="IPR000276">
    <property type="entry name" value="GPCR_Rhodpsn"/>
</dbReference>
<proteinExistence type="inferred from homology"/>
<comment type="similarity">
    <text evidence="2">Belongs to the G-protein coupled receptor 1 family.</text>
</comment>
<feature type="transmembrane region" description="Helical" evidence="6">
    <location>
        <begin position="74"/>
        <end position="98"/>
    </location>
</feature>
<feature type="transmembrane region" description="Helical" evidence="6">
    <location>
        <begin position="249"/>
        <end position="276"/>
    </location>
</feature>
<comment type="caution">
    <text evidence="8">The sequence shown here is derived from an EMBL/GenBank/DDBJ whole genome shotgun (WGS) entry which is preliminary data.</text>
</comment>
<reference evidence="8" key="1">
    <citation type="journal article" date="2023" name="Genome Biol. Evol.">
        <title>Long-read-based Genome Assembly of Drosophila gunungcola Reveals Fewer Chemosensory Genes in Flower-breeding Species.</title>
        <authorList>
            <person name="Negi A."/>
            <person name="Liao B.Y."/>
            <person name="Yeh S.D."/>
        </authorList>
    </citation>
    <scope>NUCLEOTIDE SEQUENCE</scope>
    <source>
        <strain evidence="8">Sukarami</strain>
    </source>
</reference>
<dbReference type="PRINTS" id="PR00237">
    <property type="entry name" value="GPCRRHODOPSN"/>
</dbReference>
<dbReference type="GO" id="GO:0008528">
    <property type="term" value="F:G protein-coupled peptide receptor activity"/>
    <property type="evidence" value="ECO:0007669"/>
    <property type="project" value="InterPro"/>
</dbReference>
<dbReference type="InterPro" id="IPR019427">
    <property type="entry name" value="7TM_GPCR_serpentine_rcpt_Srw"/>
</dbReference>
<feature type="transmembrane region" description="Helical" evidence="6">
    <location>
        <begin position="361"/>
        <end position="380"/>
    </location>
</feature>
<evidence type="ECO:0000256" key="5">
    <source>
        <dbReference type="ARBA" id="ARBA00023136"/>
    </source>
</evidence>
<evidence type="ECO:0000256" key="2">
    <source>
        <dbReference type="ARBA" id="ARBA00010663"/>
    </source>
</evidence>
<dbReference type="InterPro" id="IPR017452">
    <property type="entry name" value="GPCR_Rhodpsn_7TM"/>
</dbReference>
<feature type="transmembrane region" description="Helical" evidence="6">
    <location>
        <begin position="320"/>
        <end position="341"/>
    </location>
</feature>
<feature type="transmembrane region" description="Helical" evidence="6">
    <location>
        <begin position="110"/>
        <end position="128"/>
    </location>
</feature>
<dbReference type="GO" id="GO:0005886">
    <property type="term" value="C:plasma membrane"/>
    <property type="evidence" value="ECO:0007669"/>
    <property type="project" value="TreeGrafter"/>
</dbReference>
<dbReference type="PROSITE" id="PS50262">
    <property type="entry name" value="G_PROTEIN_RECEP_F1_2"/>
    <property type="match status" value="1"/>
</dbReference>
<keyword evidence="4 6" id="KW-1133">Transmembrane helix</keyword>
<organism evidence="8 9">
    <name type="scientific">Drosophila gunungcola</name>
    <name type="common">fruit fly</name>
    <dbReference type="NCBI Taxonomy" id="103775"/>
    <lineage>
        <taxon>Eukaryota</taxon>
        <taxon>Metazoa</taxon>
        <taxon>Ecdysozoa</taxon>
        <taxon>Arthropoda</taxon>
        <taxon>Hexapoda</taxon>
        <taxon>Insecta</taxon>
        <taxon>Pterygota</taxon>
        <taxon>Neoptera</taxon>
        <taxon>Endopterygota</taxon>
        <taxon>Diptera</taxon>
        <taxon>Brachycera</taxon>
        <taxon>Muscomorpha</taxon>
        <taxon>Ephydroidea</taxon>
        <taxon>Drosophilidae</taxon>
        <taxon>Drosophila</taxon>
        <taxon>Sophophora</taxon>
    </lineage>
</organism>
<dbReference type="OrthoDB" id="5864054at2759"/>
<evidence type="ECO:0000313" key="9">
    <source>
        <dbReference type="Proteomes" id="UP001059596"/>
    </source>
</evidence>
<keyword evidence="5 6" id="KW-0472">Membrane</keyword>
<dbReference type="Gene3D" id="1.20.1070.10">
    <property type="entry name" value="Rhodopsin 7-helix transmembrane proteins"/>
    <property type="match status" value="1"/>
</dbReference>
<accession>A0A9Q0BQK7</accession>
<dbReference type="AlphaFoldDB" id="A0A9Q0BQK7"/>
<dbReference type="InterPro" id="IPR053219">
    <property type="entry name" value="GPCR_Dmsr-1"/>
</dbReference>
<keyword evidence="9" id="KW-1185">Reference proteome</keyword>
<evidence type="ECO:0000256" key="6">
    <source>
        <dbReference type="SAM" id="Phobius"/>
    </source>
</evidence>
<dbReference type="Proteomes" id="UP001059596">
    <property type="component" value="Unassembled WGS sequence"/>
</dbReference>
<evidence type="ECO:0000313" key="8">
    <source>
        <dbReference type="EMBL" id="KAI8040159.1"/>
    </source>
</evidence>
<evidence type="ECO:0000256" key="1">
    <source>
        <dbReference type="ARBA" id="ARBA00004370"/>
    </source>
</evidence>
<evidence type="ECO:0000256" key="3">
    <source>
        <dbReference type="ARBA" id="ARBA00022692"/>
    </source>
</evidence>
<feature type="transmembrane region" description="Helical" evidence="6">
    <location>
        <begin position="199"/>
        <end position="217"/>
    </location>
</feature>
<dbReference type="PANTHER" id="PTHR46273">
    <property type="entry name" value="MYOSUPPRESSIN RECEPTOR 1, ISOFORM B-RELATED"/>
    <property type="match status" value="1"/>
</dbReference>
<comment type="subcellular location">
    <subcellularLocation>
        <location evidence="1">Membrane</location>
    </subcellularLocation>
</comment>
<dbReference type="PANTHER" id="PTHR46273:SF4">
    <property type="entry name" value="AT19640P"/>
    <property type="match status" value="1"/>
</dbReference>
<sequence>MMQDIGNVGQTHLQPRVLFNETVLKDHKLTSTDIEEFVKLWQEFQMKNITPSVDECQGYCQGEIYNWLRAYNSIHGYVSLMICIFGTIANILNIMVLTRKEMAKTPINNILKWLAVADMFVMLEYIPYTSYQYIYMGPGEKDLSYTWAVCLLVHMHFTQILHTISIGLTVTLAVWRYVAIRHPNGGCANFLLAHSREAILLPFILSPILCLPTYFVFKVRETYDVDKVNSEAMYHVYFEKDSVLYRFNFWIHSVLIKLLPCGILIVISAVLMHVLCEASRRRLKLRDYNNPAKYAIQLNLNEPKSKKPPRCDRRNDRTTLLLVAVLVLFLITEFPQGLLGLLSGVMEKCFFAHCYPPFGELMDLLALINAAVGFVLYGLMSKQFRSTFRSLFMKRHFGSTEMTRLTRVTTTCVINSTDRVSPRCDQNEGDYLRGLGEGHPRCSRLAPFEFLNYKLYKSFVNLNNE</sequence>
<dbReference type="SUPFAM" id="SSF81321">
    <property type="entry name" value="Family A G protein-coupled receptor-like"/>
    <property type="match status" value="1"/>
</dbReference>
<gene>
    <name evidence="8" type="ORF">M5D96_007589</name>
</gene>
<keyword evidence="3 6" id="KW-0812">Transmembrane</keyword>
<evidence type="ECO:0000256" key="4">
    <source>
        <dbReference type="ARBA" id="ARBA00022989"/>
    </source>
</evidence>
<feature type="domain" description="G-protein coupled receptors family 1 profile" evidence="7">
    <location>
        <begin position="89"/>
        <end position="377"/>
    </location>
</feature>
<dbReference type="CDD" id="cd14978">
    <property type="entry name" value="7tmA_FMRFamide_R-like"/>
    <property type="match status" value="1"/>
</dbReference>
<evidence type="ECO:0000259" key="7">
    <source>
        <dbReference type="PROSITE" id="PS50262"/>
    </source>
</evidence>
<name>A0A9Q0BQK7_9MUSC</name>